<keyword evidence="5" id="KW-1185">Reference proteome</keyword>
<organism evidence="4 5">
    <name type="scientific">Linderina pennispora</name>
    <dbReference type="NCBI Taxonomy" id="61395"/>
    <lineage>
        <taxon>Eukaryota</taxon>
        <taxon>Fungi</taxon>
        <taxon>Fungi incertae sedis</taxon>
        <taxon>Zoopagomycota</taxon>
        <taxon>Kickxellomycotina</taxon>
        <taxon>Kickxellomycetes</taxon>
        <taxon>Kickxellales</taxon>
        <taxon>Kickxellaceae</taxon>
        <taxon>Linderina</taxon>
    </lineage>
</organism>
<dbReference type="Proteomes" id="UP000193922">
    <property type="component" value="Unassembled WGS sequence"/>
</dbReference>
<dbReference type="GO" id="GO:0000172">
    <property type="term" value="C:ribonuclease MRP complex"/>
    <property type="evidence" value="ECO:0007669"/>
    <property type="project" value="InterPro"/>
</dbReference>
<name>A0A1Y1VXH3_9FUNG</name>
<dbReference type="STRING" id="61395.A0A1Y1VXH3"/>
<evidence type="ECO:0000256" key="3">
    <source>
        <dbReference type="ARBA" id="ARBA00023242"/>
    </source>
</evidence>
<reference evidence="4 5" key="1">
    <citation type="submission" date="2016-07" db="EMBL/GenBank/DDBJ databases">
        <title>Pervasive Adenine N6-methylation of Active Genes in Fungi.</title>
        <authorList>
            <consortium name="DOE Joint Genome Institute"/>
            <person name="Mondo S.J."/>
            <person name="Dannebaum R.O."/>
            <person name="Kuo R.C."/>
            <person name="Labutti K."/>
            <person name="Haridas S."/>
            <person name="Kuo A."/>
            <person name="Salamov A."/>
            <person name="Ahrendt S.R."/>
            <person name="Lipzen A."/>
            <person name="Sullivan W."/>
            <person name="Andreopoulos W.B."/>
            <person name="Clum A."/>
            <person name="Lindquist E."/>
            <person name="Daum C."/>
            <person name="Ramamoorthy G.K."/>
            <person name="Gryganskyi A."/>
            <person name="Culley D."/>
            <person name="Magnuson J.K."/>
            <person name="James T.Y."/>
            <person name="O'Malley M.A."/>
            <person name="Stajich J.E."/>
            <person name="Spatafora J.W."/>
            <person name="Visel A."/>
            <person name="Grigoriev I.V."/>
        </authorList>
    </citation>
    <scope>NUCLEOTIDE SEQUENCE [LARGE SCALE GENOMIC DNA]</scope>
    <source>
        <strain evidence="4 5">ATCC 12442</strain>
    </source>
</reference>
<dbReference type="InterPro" id="IPR014612">
    <property type="entry name" value="Pop7/Rpp20"/>
</dbReference>
<protein>
    <submittedName>
        <fullName evidence="4">Uncharacterized protein</fullName>
    </submittedName>
</protein>
<dbReference type="PANTHER" id="PTHR15314">
    <property type="entry name" value="RIBONUCLEASE P PROTEIN SUBUNIT P20"/>
    <property type="match status" value="1"/>
</dbReference>
<keyword evidence="3" id="KW-0539">Nucleus</keyword>
<dbReference type="Pfam" id="PF12328">
    <property type="entry name" value="Rpp20"/>
    <property type="match status" value="1"/>
</dbReference>
<dbReference type="RefSeq" id="XP_040740049.1">
    <property type="nucleotide sequence ID" value="XM_040888747.1"/>
</dbReference>
<dbReference type="GO" id="GO:0001682">
    <property type="term" value="P:tRNA 5'-leader removal"/>
    <property type="evidence" value="ECO:0007669"/>
    <property type="project" value="InterPro"/>
</dbReference>
<dbReference type="EMBL" id="MCFD01000019">
    <property type="protein sequence ID" value="ORX65978.1"/>
    <property type="molecule type" value="Genomic_DNA"/>
</dbReference>
<dbReference type="AlphaFoldDB" id="A0A1Y1VXH3"/>
<evidence type="ECO:0000313" key="5">
    <source>
        <dbReference type="Proteomes" id="UP000193922"/>
    </source>
</evidence>
<dbReference type="GO" id="GO:0005655">
    <property type="term" value="C:nucleolar ribonuclease P complex"/>
    <property type="evidence" value="ECO:0007669"/>
    <property type="project" value="InterPro"/>
</dbReference>
<dbReference type="PANTHER" id="PTHR15314:SF1">
    <property type="entry name" value="RIBONUCLEASE P PROTEIN SUBUNIT P20"/>
    <property type="match status" value="1"/>
</dbReference>
<dbReference type="GO" id="GO:0003676">
    <property type="term" value="F:nucleic acid binding"/>
    <property type="evidence" value="ECO:0007669"/>
    <property type="project" value="InterPro"/>
</dbReference>
<sequence length="86" mass="9514">MRARKLLSERRYASITIHGLGAAIGQAIRLANTVKASLGDRQVESEVSTETITLYDDVISDDPTKDTETQARQNSAIRIKLSLKKQ</sequence>
<dbReference type="OrthoDB" id="416729at2759"/>
<dbReference type="GeneID" id="63805395"/>
<proteinExistence type="predicted"/>
<keyword evidence="2" id="KW-0819">tRNA processing</keyword>
<comment type="caution">
    <text evidence="4">The sequence shown here is derived from an EMBL/GenBank/DDBJ whole genome shotgun (WGS) entry which is preliminary data.</text>
</comment>
<dbReference type="Gene3D" id="3.30.110.20">
    <property type="entry name" value="Alba-like domain"/>
    <property type="match status" value="1"/>
</dbReference>
<evidence type="ECO:0000256" key="1">
    <source>
        <dbReference type="ARBA" id="ARBA00004604"/>
    </source>
</evidence>
<evidence type="ECO:0000256" key="2">
    <source>
        <dbReference type="ARBA" id="ARBA00022694"/>
    </source>
</evidence>
<evidence type="ECO:0000313" key="4">
    <source>
        <dbReference type="EMBL" id="ORX65978.1"/>
    </source>
</evidence>
<dbReference type="InterPro" id="IPR036882">
    <property type="entry name" value="Alba-like_dom_sf"/>
</dbReference>
<gene>
    <name evidence="4" type="ORF">DL89DRAFT_270520</name>
</gene>
<comment type="subcellular location">
    <subcellularLocation>
        <location evidence="1">Nucleus</location>
        <location evidence="1">Nucleolus</location>
    </subcellularLocation>
</comment>
<dbReference type="SUPFAM" id="SSF82704">
    <property type="entry name" value="AlbA-like"/>
    <property type="match status" value="1"/>
</dbReference>
<accession>A0A1Y1VXH3</accession>